<proteinExistence type="predicted"/>
<evidence type="ECO:0000313" key="2">
    <source>
        <dbReference type="Proteomes" id="UP000823637"/>
    </source>
</evidence>
<accession>A0A9D9HCR2</accession>
<dbReference type="AlphaFoldDB" id="A0A9D9HCR2"/>
<evidence type="ECO:0000313" key="1">
    <source>
        <dbReference type="EMBL" id="MBO8446746.1"/>
    </source>
</evidence>
<reference evidence="1" key="2">
    <citation type="journal article" date="2021" name="PeerJ">
        <title>Extensive microbial diversity within the chicken gut microbiome revealed by metagenomics and culture.</title>
        <authorList>
            <person name="Gilroy R."/>
            <person name="Ravi A."/>
            <person name="Getino M."/>
            <person name="Pursley I."/>
            <person name="Horton D.L."/>
            <person name="Alikhan N.F."/>
            <person name="Baker D."/>
            <person name="Gharbi K."/>
            <person name="Hall N."/>
            <person name="Watson M."/>
            <person name="Adriaenssens E.M."/>
            <person name="Foster-Nyarko E."/>
            <person name="Jarju S."/>
            <person name="Secka A."/>
            <person name="Antonio M."/>
            <person name="Oren A."/>
            <person name="Chaudhuri R.R."/>
            <person name="La Ragione R."/>
            <person name="Hildebrand F."/>
            <person name="Pallen M.J."/>
        </authorList>
    </citation>
    <scope>NUCLEOTIDE SEQUENCE</scope>
    <source>
        <strain evidence="1">D3-1215</strain>
    </source>
</reference>
<organism evidence="1 2">
    <name type="scientific">Candidatus Enterocola intestinipullorum</name>
    <dbReference type="NCBI Taxonomy" id="2840783"/>
    <lineage>
        <taxon>Bacteria</taxon>
        <taxon>Pseudomonadati</taxon>
        <taxon>Bacteroidota</taxon>
        <taxon>Bacteroidia</taxon>
        <taxon>Bacteroidales</taxon>
        <taxon>Candidatus Enterocola</taxon>
    </lineage>
</organism>
<sequence>MRKSFYILMVFALAAVPSRAESRVKFLYDAEFLFYFDNKECDRSPYADSQTLTGIRIAPEIGAGIADSIYGDHRLMAGVVYLQPFGAGWDAGKLRLTAYYSFSKSGFSMQLGFLPYAKLIETLPDYLQSDSISYYDANIQGALFQYQSSKGFASLFLDWRGMPSPDTREAFRIVGTGQYRKEWFNVGGYAQMNHLACSKPYIEGEGVCDDLLLNPYVGFDLGKVTPLDSFSIRAGYMLGIQRDRAAGADYLCNGGILEIFLRWRFVGFKNSTYYGDPQFPLYAGYGSELNRGDSYYRASFYNRSDVFFYIYNNRFVNCFASANFMVSDGHFSCSQQITAQFLLSRIGQKDAAKLRTQFGK</sequence>
<protein>
    <submittedName>
        <fullName evidence="1">Uncharacterized protein</fullName>
    </submittedName>
</protein>
<comment type="caution">
    <text evidence="1">The sequence shown here is derived from an EMBL/GenBank/DDBJ whole genome shotgun (WGS) entry which is preliminary data.</text>
</comment>
<name>A0A9D9HCR2_9BACT</name>
<gene>
    <name evidence="1" type="ORF">IAC32_03240</name>
</gene>
<reference evidence="1" key="1">
    <citation type="submission" date="2020-10" db="EMBL/GenBank/DDBJ databases">
        <authorList>
            <person name="Gilroy R."/>
        </authorList>
    </citation>
    <scope>NUCLEOTIDE SEQUENCE</scope>
    <source>
        <strain evidence="1">D3-1215</strain>
    </source>
</reference>
<dbReference type="EMBL" id="JADIMR010000047">
    <property type="protein sequence ID" value="MBO8446746.1"/>
    <property type="molecule type" value="Genomic_DNA"/>
</dbReference>
<dbReference type="Proteomes" id="UP000823637">
    <property type="component" value="Unassembled WGS sequence"/>
</dbReference>